<evidence type="ECO:0000256" key="1">
    <source>
        <dbReference type="ARBA" id="ARBA00007118"/>
    </source>
</evidence>
<evidence type="ECO:0000256" key="3">
    <source>
        <dbReference type="ARBA" id="ARBA00023002"/>
    </source>
</evidence>
<dbReference type="SUPFAM" id="SSF55469">
    <property type="entry name" value="FMN-dependent nitroreductase-like"/>
    <property type="match status" value="1"/>
</dbReference>
<gene>
    <name evidence="5" type="ORF">PYTT_2137</name>
</gene>
<evidence type="ECO:0000313" key="6">
    <source>
        <dbReference type="Proteomes" id="UP000176204"/>
    </source>
</evidence>
<dbReference type="GO" id="GO:0016491">
    <property type="term" value="F:oxidoreductase activity"/>
    <property type="evidence" value="ECO:0007669"/>
    <property type="project" value="UniProtKB-KW"/>
</dbReference>
<organism evidence="5 6">
    <name type="scientific">Akkermansia glycaniphila</name>
    <dbReference type="NCBI Taxonomy" id="1679444"/>
    <lineage>
        <taxon>Bacteria</taxon>
        <taxon>Pseudomonadati</taxon>
        <taxon>Verrucomicrobiota</taxon>
        <taxon>Verrucomicrobiia</taxon>
        <taxon>Verrucomicrobiales</taxon>
        <taxon>Akkermansiaceae</taxon>
        <taxon>Akkermansia</taxon>
    </lineage>
</organism>
<accession>A0A1C7PGC1</accession>
<evidence type="ECO:0000259" key="4">
    <source>
        <dbReference type="Pfam" id="PF00881"/>
    </source>
</evidence>
<dbReference type="InterPro" id="IPR029479">
    <property type="entry name" value="Nitroreductase"/>
</dbReference>
<evidence type="ECO:0000313" key="5">
    <source>
        <dbReference type="EMBL" id="SEH96486.1"/>
    </source>
</evidence>
<dbReference type="InterPro" id="IPR033878">
    <property type="entry name" value="NfsB-like"/>
</dbReference>
<reference evidence="6" key="1">
    <citation type="submission" date="2016-09" db="EMBL/GenBank/DDBJ databases">
        <authorList>
            <person name="Koehorst J."/>
        </authorList>
    </citation>
    <scope>NUCLEOTIDE SEQUENCE [LARGE SCALE GENOMIC DNA]</scope>
</reference>
<name>A0A1C7PGC1_9BACT</name>
<dbReference type="CDD" id="cd02149">
    <property type="entry name" value="NfsB-like"/>
    <property type="match status" value="1"/>
</dbReference>
<sequence>MMTPQEYKDALMWRYACKKFDPAARIAPATWDALEEAFHLAPSSLGLQLWHFIVVDDREIREKLCEASFNQTQVRDASKYVVLCARRDVQDSDLLAHINRAHEVLNTSEERMQSAYAKYKGYSVFWQGDEGKSWMESQVHLAAGFVAAAAACLHVDTCIMGGIVPAKYDEILGLEDSPYRTVLGMAFGYRSPEDAHALEAKVRYPKDKVISHC</sequence>
<dbReference type="OrthoDB" id="9809288at2"/>
<dbReference type="InterPro" id="IPR000415">
    <property type="entry name" value="Nitroreductase-like"/>
</dbReference>
<feature type="domain" description="Nitroreductase" evidence="4">
    <location>
        <begin position="12"/>
        <end position="189"/>
    </location>
</feature>
<dbReference type="Pfam" id="PF00881">
    <property type="entry name" value="Nitroreductase"/>
    <property type="match status" value="1"/>
</dbReference>
<dbReference type="PANTHER" id="PTHR43673">
    <property type="entry name" value="NAD(P)H NITROREDUCTASE YDGI-RELATED"/>
    <property type="match status" value="1"/>
</dbReference>
<comment type="similarity">
    <text evidence="1">Belongs to the nitroreductase family.</text>
</comment>
<dbReference type="STRING" id="1679444.PYTT_2137"/>
<dbReference type="PANTHER" id="PTHR43673:SF10">
    <property type="entry name" value="NADH DEHYDROGENASE_NAD(P)H NITROREDUCTASE XCC3605-RELATED"/>
    <property type="match status" value="1"/>
</dbReference>
<keyword evidence="2" id="KW-0521">NADP</keyword>
<dbReference type="Proteomes" id="UP000176204">
    <property type="component" value="Chromosome I"/>
</dbReference>
<keyword evidence="6" id="KW-1185">Reference proteome</keyword>
<dbReference type="RefSeq" id="WP_067775188.1">
    <property type="nucleotide sequence ID" value="NZ_JACVVN010000012.1"/>
</dbReference>
<dbReference type="Gene3D" id="3.40.109.10">
    <property type="entry name" value="NADH Oxidase"/>
    <property type="match status" value="1"/>
</dbReference>
<protein>
    <submittedName>
        <fullName evidence="5">Nitroreductase</fullName>
    </submittedName>
</protein>
<evidence type="ECO:0000256" key="2">
    <source>
        <dbReference type="ARBA" id="ARBA00022857"/>
    </source>
</evidence>
<proteinExistence type="inferred from homology"/>
<keyword evidence="3" id="KW-0560">Oxidoreductase</keyword>
<dbReference type="AlphaFoldDB" id="A0A1C7PGC1"/>
<dbReference type="EMBL" id="LT629973">
    <property type="protein sequence ID" value="SEH96486.1"/>
    <property type="molecule type" value="Genomic_DNA"/>
</dbReference>
<dbReference type="KEGG" id="agl:PYTT_2137"/>